<dbReference type="AlphaFoldDB" id="A0AAV5R401"/>
<gene>
    <name evidence="1" type="ORF">DAPK24_021730</name>
</gene>
<evidence type="ECO:0000313" key="2">
    <source>
        <dbReference type="Proteomes" id="UP001378960"/>
    </source>
</evidence>
<comment type="caution">
    <text evidence="1">The sequence shown here is derived from an EMBL/GenBank/DDBJ whole genome shotgun (WGS) entry which is preliminary data.</text>
</comment>
<proteinExistence type="predicted"/>
<keyword evidence="2" id="KW-1185">Reference proteome</keyword>
<dbReference type="EMBL" id="BTGB01000002">
    <property type="protein sequence ID" value="GMM45598.1"/>
    <property type="molecule type" value="Genomic_DNA"/>
</dbReference>
<accession>A0AAV5R401</accession>
<dbReference type="GO" id="GO:0033615">
    <property type="term" value="P:mitochondrial proton-transporting ATP synthase complex assembly"/>
    <property type="evidence" value="ECO:0007669"/>
    <property type="project" value="TreeGrafter"/>
</dbReference>
<dbReference type="GO" id="GO:0005743">
    <property type="term" value="C:mitochondrial inner membrane"/>
    <property type="evidence" value="ECO:0007669"/>
    <property type="project" value="TreeGrafter"/>
</dbReference>
<sequence length="302" mass="35426">MSRISQLGPRTFVRNAGFFGNLGQSMAKIVPKPHKYFKISKPFGFAKPPLRLQDKDSTPIFTLQNLNFPKRLWDFYFDGVTRRTRVEAIQKDLAYGGMYDFHVYTKTKGRLFESPISFFRRDKSLYFPNFRVKSLTGKRMDLMDVLDQKKLSILRVYSTDAGFEMTNDYFKIKNSEDNYMSENGIEVFNQEFPNTQILEIVLSENASKHFIHTFVTPGKLLQQRPKEQHDRYLIARRDNVLSRDDREKLLMTNAYSGYVYLVDDSYKIRWAGSGWPTEQEVDGLWKAVKGIHKENSMRLTKK</sequence>
<evidence type="ECO:0000313" key="1">
    <source>
        <dbReference type="EMBL" id="GMM45598.1"/>
    </source>
</evidence>
<dbReference type="PANTHER" id="PTHR28106">
    <property type="entry name" value="MITOCHONDRIAL ATPASE COMPLEX SUBUNIT ATP10"/>
    <property type="match status" value="1"/>
</dbReference>
<organism evidence="1 2">
    <name type="scientific">Pichia kluyveri</name>
    <name type="common">Yeast</name>
    <dbReference type="NCBI Taxonomy" id="36015"/>
    <lineage>
        <taxon>Eukaryota</taxon>
        <taxon>Fungi</taxon>
        <taxon>Dikarya</taxon>
        <taxon>Ascomycota</taxon>
        <taxon>Saccharomycotina</taxon>
        <taxon>Pichiomycetes</taxon>
        <taxon>Pichiales</taxon>
        <taxon>Pichiaceae</taxon>
        <taxon>Pichia</taxon>
    </lineage>
</organism>
<dbReference type="Proteomes" id="UP001378960">
    <property type="component" value="Unassembled WGS sequence"/>
</dbReference>
<dbReference type="InterPro" id="IPR007849">
    <property type="entry name" value="ATP10"/>
</dbReference>
<protein>
    <submittedName>
        <fullName evidence="1">Atp10 protein</fullName>
    </submittedName>
</protein>
<dbReference type="PANTHER" id="PTHR28106:SF1">
    <property type="entry name" value="MITOCHONDRIAL ATPASE COMPLEX SUBUNIT ATP10"/>
    <property type="match status" value="1"/>
</dbReference>
<dbReference type="Pfam" id="PF05176">
    <property type="entry name" value="ATP-synt_10"/>
    <property type="match status" value="1"/>
</dbReference>
<name>A0AAV5R401_PICKL</name>
<reference evidence="1 2" key="1">
    <citation type="journal article" date="2023" name="Elife">
        <title>Identification of key yeast species and microbe-microbe interactions impacting larval growth of Drosophila in the wild.</title>
        <authorList>
            <person name="Mure A."/>
            <person name="Sugiura Y."/>
            <person name="Maeda R."/>
            <person name="Honda K."/>
            <person name="Sakurai N."/>
            <person name="Takahashi Y."/>
            <person name="Watada M."/>
            <person name="Katoh T."/>
            <person name="Gotoh A."/>
            <person name="Gotoh Y."/>
            <person name="Taniguchi I."/>
            <person name="Nakamura K."/>
            <person name="Hayashi T."/>
            <person name="Katayama T."/>
            <person name="Uemura T."/>
            <person name="Hattori Y."/>
        </authorList>
    </citation>
    <scope>NUCLEOTIDE SEQUENCE [LARGE SCALE GENOMIC DNA]</scope>
    <source>
        <strain evidence="1 2">PK-24</strain>
    </source>
</reference>